<dbReference type="SUPFAM" id="SSF52172">
    <property type="entry name" value="CheY-like"/>
    <property type="match status" value="1"/>
</dbReference>
<keyword evidence="1" id="KW-0145">Chemotaxis</keyword>
<keyword evidence="2" id="KW-0597">Phosphoprotein</keyword>
<evidence type="ECO:0000313" key="4">
    <source>
        <dbReference type="EMBL" id="SFI07366.1"/>
    </source>
</evidence>
<feature type="modified residue" description="4-aspartylphosphate" evidence="2">
    <location>
        <position position="55"/>
    </location>
</feature>
<dbReference type="Proteomes" id="UP000183639">
    <property type="component" value="Unassembled WGS sequence"/>
</dbReference>
<dbReference type="InterPro" id="IPR028051">
    <property type="entry name" value="CheX-like_dom"/>
</dbReference>
<evidence type="ECO:0000256" key="2">
    <source>
        <dbReference type="PROSITE-ProRule" id="PRU00169"/>
    </source>
</evidence>
<dbReference type="GO" id="GO:0006935">
    <property type="term" value="P:chemotaxis"/>
    <property type="evidence" value="ECO:0007669"/>
    <property type="project" value="UniProtKB-KW"/>
</dbReference>
<dbReference type="Gene3D" id="3.40.50.2300">
    <property type="match status" value="1"/>
</dbReference>
<dbReference type="RefSeq" id="WP_075443848.1">
    <property type="nucleotide sequence ID" value="NZ_FOQK01000013.1"/>
</dbReference>
<dbReference type="Pfam" id="PF13690">
    <property type="entry name" value="CheX"/>
    <property type="match status" value="1"/>
</dbReference>
<evidence type="ECO:0000256" key="1">
    <source>
        <dbReference type="ARBA" id="ARBA00022500"/>
    </source>
</evidence>
<evidence type="ECO:0000313" key="5">
    <source>
        <dbReference type="Proteomes" id="UP000183639"/>
    </source>
</evidence>
<feature type="domain" description="Response regulatory" evidence="3">
    <location>
        <begin position="5"/>
        <end position="120"/>
    </location>
</feature>
<dbReference type="InterPro" id="IPR052048">
    <property type="entry name" value="ST_Response_Regulator"/>
</dbReference>
<reference evidence="4 5" key="1">
    <citation type="submission" date="2016-10" db="EMBL/GenBank/DDBJ databases">
        <authorList>
            <person name="de Groot N.N."/>
        </authorList>
    </citation>
    <scope>NUCLEOTIDE SEQUENCE [LARGE SCALE GENOMIC DNA]</scope>
    <source>
        <strain evidence="4 5">Z108</strain>
    </source>
</reference>
<dbReference type="PANTHER" id="PTHR43228:SF1">
    <property type="entry name" value="TWO-COMPONENT RESPONSE REGULATOR ARR22"/>
    <property type="match status" value="1"/>
</dbReference>
<sequence>MEKVKVMIVDDSKISCAMLAGSLKKTNFEVCATAKNAAEAVQFYAERKPAVVTMDMNLPDADGIECSRRIRAIDPDAKIVMISAMKDASLVAKGREAGISAFLQKPINTNDLIDTLMILCQSKVGKVAVLRESYAKPFARALQQGLFSLIGVHSEVEVELDERHFLDVSGIAVIIGLTGYPVGRAIVSMEAETMRKFSMIMMDKENIEDVTEEEASESVEESANIIVGRGVSNINDVFKDKEMRITPPGTICGNNIRIASPKLTTFCIVAKTRIGDISMNVGFAEGD</sequence>
<dbReference type="CDD" id="cd17906">
    <property type="entry name" value="CheX"/>
    <property type="match status" value="1"/>
</dbReference>
<proteinExistence type="predicted"/>
<accession>A0A1I3F808</accession>
<dbReference type="SMART" id="SM00448">
    <property type="entry name" value="REC"/>
    <property type="match status" value="1"/>
</dbReference>
<dbReference type="EMBL" id="FOQK01000013">
    <property type="protein sequence ID" value="SFI07366.1"/>
    <property type="molecule type" value="Genomic_DNA"/>
</dbReference>
<dbReference type="InterPro" id="IPR028976">
    <property type="entry name" value="CheC-like_sf"/>
</dbReference>
<name>A0A1I3F808_SELRU</name>
<protein>
    <submittedName>
        <fullName evidence="4">Chemotaxis phosphatase CheX</fullName>
    </submittedName>
</protein>
<dbReference type="PANTHER" id="PTHR43228">
    <property type="entry name" value="TWO-COMPONENT RESPONSE REGULATOR"/>
    <property type="match status" value="1"/>
</dbReference>
<organism evidence="4 5">
    <name type="scientific">Selenomonas ruminantium</name>
    <dbReference type="NCBI Taxonomy" id="971"/>
    <lineage>
        <taxon>Bacteria</taxon>
        <taxon>Bacillati</taxon>
        <taxon>Bacillota</taxon>
        <taxon>Negativicutes</taxon>
        <taxon>Selenomonadales</taxon>
        <taxon>Selenomonadaceae</taxon>
        <taxon>Selenomonas</taxon>
    </lineage>
</organism>
<gene>
    <name evidence="4" type="ORF">SAMN04487861_11373</name>
</gene>
<dbReference type="SUPFAM" id="SSF103039">
    <property type="entry name" value="CheC-like"/>
    <property type="match status" value="1"/>
</dbReference>
<dbReference type="Pfam" id="PF00072">
    <property type="entry name" value="Response_reg"/>
    <property type="match status" value="1"/>
</dbReference>
<dbReference type="PROSITE" id="PS50110">
    <property type="entry name" value="RESPONSE_REGULATORY"/>
    <property type="match status" value="1"/>
</dbReference>
<dbReference type="GO" id="GO:0000160">
    <property type="term" value="P:phosphorelay signal transduction system"/>
    <property type="evidence" value="ECO:0007669"/>
    <property type="project" value="InterPro"/>
</dbReference>
<dbReference type="InterPro" id="IPR011006">
    <property type="entry name" value="CheY-like_superfamily"/>
</dbReference>
<dbReference type="InterPro" id="IPR001789">
    <property type="entry name" value="Sig_transdc_resp-reg_receiver"/>
</dbReference>
<dbReference type="AlphaFoldDB" id="A0A1I3F808"/>
<dbReference type="Gene3D" id="3.40.1550.10">
    <property type="entry name" value="CheC-like"/>
    <property type="match status" value="1"/>
</dbReference>
<evidence type="ECO:0000259" key="3">
    <source>
        <dbReference type="PROSITE" id="PS50110"/>
    </source>
</evidence>